<accession>A0A9Q3L6R2</accession>
<comment type="caution">
    <text evidence="2">The sequence shown here is derived from an EMBL/GenBank/DDBJ whole genome shotgun (WGS) entry which is preliminary data.</text>
</comment>
<name>A0A9Q3L6R2_9BASI</name>
<evidence type="ECO:0000313" key="2">
    <source>
        <dbReference type="EMBL" id="MBW0593774.1"/>
    </source>
</evidence>
<gene>
    <name evidence="2" type="ORF">O181_133489</name>
</gene>
<proteinExistence type="predicted"/>
<feature type="region of interest" description="Disordered" evidence="1">
    <location>
        <begin position="19"/>
        <end position="99"/>
    </location>
</feature>
<organism evidence="2 3">
    <name type="scientific">Austropuccinia psidii MF-1</name>
    <dbReference type="NCBI Taxonomy" id="1389203"/>
    <lineage>
        <taxon>Eukaryota</taxon>
        <taxon>Fungi</taxon>
        <taxon>Dikarya</taxon>
        <taxon>Basidiomycota</taxon>
        <taxon>Pucciniomycotina</taxon>
        <taxon>Pucciniomycetes</taxon>
        <taxon>Pucciniales</taxon>
        <taxon>Sphaerophragmiaceae</taxon>
        <taxon>Austropuccinia</taxon>
    </lineage>
</organism>
<dbReference type="AlphaFoldDB" id="A0A9Q3L6R2"/>
<sequence>FEDNQTEENRATVERLVEETCPSSPTPIVTKKKKAKQLEFPKPNIQDSEEEAPNTLSDQMELDSEVELIPQKGKEREKSPMEQNPHKEVSYPKEGSDRHLHEPIQAVLHSVQGQGLGNVATNTPKSDELLEHPQNVPQRGGKSEILQWMESTISQTSNQKN</sequence>
<dbReference type="EMBL" id="AVOT02156491">
    <property type="protein sequence ID" value="MBW0593774.1"/>
    <property type="molecule type" value="Genomic_DNA"/>
</dbReference>
<protein>
    <submittedName>
        <fullName evidence="2">Uncharacterized protein</fullName>
    </submittedName>
</protein>
<keyword evidence="3" id="KW-1185">Reference proteome</keyword>
<feature type="non-terminal residue" evidence="2">
    <location>
        <position position="1"/>
    </location>
</feature>
<evidence type="ECO:0000256" key="1">
    <source>
        <dbReference type="SAM" id="MobiDB-lite"/>
    </source>
</evidence>
<dbReference type="Proteomes" id="UP000765509">
    <property type="component" value="Unassembled WGS sequence"/>
</dbReference>
<feature type="compositionally biased region" description="Basic and acidic residues" evidence="1">
    <location>
        <begin position="72"/>
        <end position="99"/>
    </location>
</feature>
<evidence type="ECO:0000313" key="3">
    <source>
        <dbReference type="Proteomes" id="UP000765509"/>
    </source>
</evidence>
<reference evidence="2" key="1">
    <citation type="submission" date="2021-03" db="EMBL/GenBank/DDBJ databases">
        <title>Draft genome sequence of rust myrtle Austropuccinia psidii MF-1, a brazilian biotype.</title>
        <authorList>
            <person name="Quecine M.C."/>
            <person name="Pachon D.M.R."/>
            <person name="Bonatelli M.L."/>
            <person name="Correr F.H."/>
            <person name="Franceschini L.M."/>
            <person name="Leite T.F."/>
            <person name="Margarido G.R.A."/>
            <person name="Almeida C.A."/>
            <person name="Ferrarezi J.A."/>
            <person name="Labate C.A."/>
        </authorList>
    </citation>
    <scope>NUCLEOTIDE SEQUENCE</scope>
    <source>
        <strain evidence="2">MF-1</strain>
    </source>
</reference>
<feature type="region of interest" description="Disordered" evidence="1">
    <location>
        <begin position="112"/>
        <end position="144"/>
    </location>
</feature>